<comment type="caution">
    <text evidence="1">The sequence shown here is derived from an EMBL/GenBank/DDBJ whole genome shotgun (WGS) entry which is preliminary data.</text>
</comment>
<reference evidence="1 2" key="1">
    <citation type="submission" date="2019-11" db="EMBL/GenBank/DDBJ databases">
        <title>Growth characteristics of pneumococcus vary with the chemical composition of the capsule and with environmental conditions.</title>
        <authorList>
            <person name="Tothpal A."/>
            <person name="Desobry K."/>
            <person name="Joshi S."/>
            <person name="Wyllie A.L."/>
            <person name="Weinberger D.M."/>
        </authorList>
    </citation>
    <scope>NUCLEOTIDE SEQUENCE [LARGE SCALE GENOMIC DNA]</scope>
    <source>
        <strain evidence="2">pnumococcus23A</strain>
    </source>
</reference>
<dbReference type="EMBL" id="WNHS01000057">
    <property type="protein sequence ID" value="MTW25194.1"/>
    <property type="molecule type" value="Genomic_DNA"/>
</dbReference>
<evidence type="ECO:0000313" key="2">
    <source>
        <dbReference type="Proteomes" id="UP000490982"/>
    </source>
</evidence>
<accession>A0A6G2DWY3</accession>
<name>A0A6G2DWY3_STREE</name>
<proteinExistence type="predicted"/>
<feature type="non-terminal residue" evidence="1">
    <location>
        <position position="24"/>
    </location>
</feature>
<dbReference type="AlphaFoldDB" id="A0A6G2DWY3"/>
<gene>
    <name evidence="1" type="ORF">GM537_10250</name>
</gene>
<protein>
    <submittedName>
        <fullName evidence="1">DNA-binding protein</fullName>
    </submittedName>
</protein>
<dbReference type="GO" id="GO:0003677">
    <property type="term" value="F:DNA binding"/>
    <property type="evidence" value="ECO:0007669"/>
    <property type="project" value="UniProtKB-KW"/>
</dbReference>
<keyword evidence="1" id="KW-0238">DNA-binding</keyword>
<evidence type="ECO:0000313" key="1">
    <source>
        <dbReference type="EMBL" id="MTW25194.1"/>
    </source>
</evidence>
<organism evidence="1 2">
    <name type="scientific">Streptococcus pneumoniae</name>
    <dbReference type="NCBI Taxonomy" id="1313"/>
    <lineage>
        <taxon>Bacteria</taxon>
        <taxon>Bacillati</taxon>
        <taxon>Bacillota</taxon>
        <taxon>Bacilli</taxon>
        <taxon>Lactobacillales</taxon>
        <taxon>Streptococcaceae</taxon>
        <taxon>Streptococcus</taxon>
    </lineage>
</organism>
<sequence length="24" mass="3021">MQRLEVYKNYQHLYDLRIAILLNL</sequence>
<dbReference type="Proteomes" id="UP000490982">
    <property type="component" value="Unassembled WGS sequence"/>
</dbReference>